<accession>A0AA37HYR8</accession>
<organism evidence="1 2">
    <name type="scientific">Segatella bryantii</name>
    <name type="common">Prevotella bryantii</name>
    <dbReference type="NCBI Taxonomy" id="77095"/>
    <lineage>
        <taxon>Bacteria</taxon>
        <taxon>Pseudomonadati</taxon>
        <taxon>Bacteroidota</taxon>
        <taxon>Bacteroidia</taxon>
        <taxon>Bacteroidales</taxon>
        <taxon>Prevotellaceae</taxon>
        <taxon>Segatella</taxon>
    </lineage>
</organism>
<dbReference type="Proteomes" id="UP000887043">
    <property type="component" value="Unassembled WGS sequence"/>
</dbReference>
<evidence type="ECO:0000313" key="1">
    <source>
        <dbReference type="EMBL" id="GJG28369.1"/>
    </source>
</evidence>
<evidence type="ECO:0000313" key="2">
    <source>
        <dbReference type="Proteomes" id="UP000887043"/>
    </source>
</evidence>
<dbReference type="EMBL" id="BPTR01000001">
    <property type="protein sequence ID" value="GJG28369.1"/>
    <property type="molecule type" value="Genomic_DNA"/>
</dbReference>
<name>A0AA37HYR8_SEGBR</name>
<sequence>MLKSNMCYAPFMGDNKPLSVGLNPLGIRTASEQLFTTLLPGLNVVTLRIRYYSFYCWLLKSFYAKRTEAKKADLQRHIRMSELLMALIHAQSNFSGGVPGITRASEIIGKGEDVINFNEDAMPKGKPIGGYWKGSYGAFGTYYATSLQEMGIIAPLEDNTSLYNVTPKSEDYISGEDLADVFQQSVGLEMSKLFFDSVHSGIVTREQLALLEPVFQSHNMTDNNERNLLLNLLLQNDKPSSLTESKLRKDSLRLLLSYMKAFSLSNFSELEFAKYVYDSYNKGSERSTAAVGWYAYYLNDSRQYEALNIFDVLLNRLHESTKPGQWENIDDFSSTLAAEVCENLGAANSSIGELLNRWDSVEEPEEKMAHAFYVILDNYKRNPSYKECKSIIRSFFRSVSNDALDAFDDTEKNLSCSTFLFIKKFLTENIIYNHYSESMRKFSQNGIPTQKLTIENGYVRGIATYSATHSSPRIDTLRNYATDLGLIDGYQVTDKGLELLERLQDD</sequence>
<protein>
    <submittedName>
        <fullName evidence="1">Uncharacterized protein</fullName>
    </submittedName>
</protein>
<dbReference type="AlphaFoldDB" id="A0AA37HYR8"/>
<reference evidence="1" key="1">
    <citation type="submission" date="2021-08" db="EMBL/GenBank/DDBJ databases">
        <title>Prevotella lacticifex sp. nov., isolated from rumen of cow.</title>
        <authorList>
            <person name="Shinkai T."/>
            <person name="Ikeyama N."/>
            <person name="Kumagai M."/>
            <person name="Ohmori H."/>
            <person name="Sakamoto M."/>
            <person name="Ohkuma M."/>
            <person name="Mitsumori M."/>
        </authorList>
    </citation>
    <scope>NUCLEOTIDE SEQUENCE</scope>
    <source>
        <strain evidence="1">DSM 11371</strain>
    </source>
</reference>
<gene>
    <name evidence="1" type="ORF">PRRU23_20690</name>
</gene>
<comment type="caution">
    <text evidence="1">The sequence shown here is derived from an EMBL/GenBank/DDBJ whole genome shotgun (WGS) entry which is preliminary data.</text>
</comment>
<proteinExistence type="predicted"/>
<dbReference type="RefSeq" id="WP_143067173.1">
    <property type="nucleotide sequence ID" value="NZ_BPTR01000001.1"/>
</dbReference>